<comment type="subcellular location">
    <subcellularLocation>
        <location evidence="1">Nucleus</location>
    </subcellularLocation>
</comment>
<dbReference type="InterPro" id="IPR019817">
    <property type="entry name" value="Interferon_reg_fac_CS"/>
</dbReference>
<feature type="domain" description="IRF tryptophan pentad repeat" evidence="8">
    <location>
        <begin position="45"/>
        <end position="151"/>
    </location>
</feature>
<dbReference type="Pfam" id="PF00605">
    <property type="entry name" value="IRF"/>
    <property type="match status" value="1"/>
</dbReference>
<evidence type="ECO:0000313" key="10">
    <source>
        <dbReference type="Proteomes" id="UP000008144"/>
    </source>
</evidence>
<dbReference type="SMART" id="SM01243">
    <property type="entry name" value="IRF-3"/>
    <property type="match status" value="1"/>
</dbReference>
<evidence type="ECO:0000256" key="1">
    <source>
        <dbReference type="ARBA" id="ARBA00004123"/>
    </source>
</evidence>
<feature type="region of interest" description="Disordered" evidence="7">
    <location>
        <begin position="263"/>
        <end position="313"/>
    </location>
</feature>
<dbReference type="InterPro" id="IPR001346">
    <property type="entry name" value="Interferon_reg_fact_DNA-bd_dom"/>
</dbReference>
<gene>
    <name evidence="9" type="primary">irf-like-4</name>
</gene>
<accession>F6WZ85</accession>
<dbReference type="InterPro" id="IPR036390">
    <property type="entry name" value="WH_DNA-bd_sf"/>
</dbReference>
<dbReference type="PANTHER" id="PTHR11949">
    <property type="entry name" value="INTERFERON REGULATORY FACTOR"/>
    <property type="match status" value="1"/>
</dbReference>
<evidence type="ECO:0000256" key="3">
    <source>
        <dbReference type="ARBA" id="ARBA00023125"/>
    </source>
</evidence>
<evidence type="ECO:0000259" key="8">
    <source>
        <dbReference type="PROSITE" id="PS51507"/>
    </source>
</evidence>
<reference evidence="10" key="1">
    <citation type="journal article" date="2002" name="Science">
        <title>The draft genome of Ciona intestinalis: insights into chordate and vertebrate origins.</title>
        <authorList>
            <person name="Dehal P."/>
            <person name="Satou Y."/>
            <person name="Campbell R.K."/>
            <person name="Chapman J."/>
            <person name="Degnan B."/>
            <person name="De Tomaso A."/>
            <person name="Davidson B."/>
            <person name="Di Gregorio A."/>
            <person name="Gelpke M."/>
            <person name="Goodstein D.M."/>
            <person name="Harafuji N."/>
            <person name="Hastings K.E."/>
            <person name="Ho I."/>
            <person name="Hotta K."/>
            <person name="Huang W."/>
            <person name="Kawashima T."/>
            <person name="Lemaire P."/>
            <person name="Martinez D."/>
            <person name="Meinertzhagen I.A."/>
            <person name="Necula S."/>
            <person name="Nonaka M."/>
            <person name="Putnam N."/>
            <person name="Rash S."/>
            <person name="Saiga H."/>
            <person name="Satake M."/>
            <person name="Terry A."/>
            <person name="Yamada L."/>
            <person name="Wang H.G."/>
            <person name="Awazu S."/>
            <person name="Azumi K."/>
            <person name="Boore J."/>
            <person name="Branno M."/>
            <person name="Chin-Bow S."/>
            <person name="DeSantis R."/>
            <person name="Doyle S."/>
            <person name="Francino P."/>
            <person name="Keys D.N."/>
            <person name="Haga S."/>
            <person name="Hayashi H."/>
            <person name="Hino K."/>
            <person name="Imai K.S."/>
            <person name="Inaba K."/>
            <person name="Kano S."/>
            <person name="Kobayashi K."/>
            <person name="Kobayashi M."/>
            <person name="Lee B.I."/>
            <person name="Makabe K.W."/>
            <person name="Manohar C."/>
            <person name="Matassi G."/>
            <person name="Medina M."/>
            <person name="Mochizuki Y."/>
            <person name="Mount S."/>
            <person name="Morishita T."/>
            <person name="Miura S."/>
            <person name="Nakayama A."/>
            <person name="Nishizaka S."/>
            <person name="Nomoto H."/>
            <person name="Ohta F."/>
            <person name="Oishi K."/>
            <person name="Rigoutsos I."/>
            <person name="Sano M."/>
            <person name="Sasaki A."/>
            <person name="Sasakura Y."/>
            <person name="Shoguchi E."/>
            <person name="Shin-i T."/>
            <person name="Spagnuolo A."/>
            <person name="Stainier D."/>
            <person name="Suzuki M.M."/>
            <person name="Tassy O."/>
            <person name="Takatori N."/>
            <person name="Tokuoka M."/>
            <person name="Yagi K."/>
            <person name="Yoshizaki F."/>
            <person name="Wada S."/>
            <person name="Zhang C."/>
            <person name="Hyatt P.D."/>
            <person name="Larimer F."/>
            <person name="Detter C."/>
            <person name="Doggett N."/>
            <person name="Glavina T."/>
            <person name="Hawkins T."/>
            <person name="Richardson P."/>
            <person name="Lucas S."/>
            <person name="Kohara Y."/>
            <person name="Levine M."/>
            <person name="Satoh N."/>
            <person name="Rokhsar D.S."/>
        </authorList>
    </citation>
    <scope>NUCLEOTIDE SEQUENCE [LARGE SCALE GENOMIC DNA]</scope>
</reference>
<evidence type="ECO:0000256" key="6">
    <source>
        <dbReference type="ARBA" id="ARBA00023242"/>
    </source>
</evidence>
<dbReference type="InParanoid" id="F6WZ85"/>
<protein>
    <submittedName>
        <fullName evidence="9">Interferon regulatory factor like protein</fullName>
    </submittedName>
</protein>
<dbReference type="GeneTree" id="ENSGT00530000064823"/>
<dbReference type="SUPFAM" id="SSF46785">
    <property type="entry name" value="Winged helix' DNA-binding domain"/>
    <property type="match status" value="1"/>
</dbReference>
<dbReference type="OMA" id="QNDIYAR"/>
<dbReference type="FunFam" id="1.10.10.10:FF:000041">
    <property type="entry name" value="Interferon regulatory factor 4"/>
    <property type="match status" value="1"/>
</dbReference>
<keyword evidence="5" id="KW-0804">Transcription</keyword>
<dbReference type="Proteomes" id="UP000008144">
    <property type="component" value="Unassembled WGS sequence"/>
</dbReference>
<organism evidence="9 10">
    <name type="scientific">Ciona intestinalis</name>
    <name type="common">Transparent sea squirt</name>
    <name type="synonym">Ascidia intestinalis</name>
    <dbReference type="NCBI Taxonomy" id="7719"/>
    <lineage>
        <taxon>Eukaryota</taxon>
        <taxon>Metazoa</taxon>
        <taxon>Chordata</taxon>
        <taxon>Tunicata</taxon>
        <taxon>Ascidiacea</taxon>
        <taxon>Phlebobranchia</taxon>
        <taxon>Cionidae</taxon>
        <taxon>Ciona</taxon>
    </lineage>
</organism>
<evidence type="ECO:0000313" key="9">
    <source>
        <dbReference type="Ensembl" id="ENSCINP00000005767.3"/>
    </source>
</evidence>
<dbReference type="InterPro" id="IPR017855">
    <property type="entry name" value="SMAD-like_dom_sf"/>
</dbReference>
<dbReference type="Gene3D" id="2.60.200.10">
    <property type="match status" value="1"/>
</dbReference>
<feature type="compositionally biased region" description="Polar residues" evidence="7">
    <location>
        <begin position="282"/>
        <end position="302"/>
    </location>
</feature>
<evidence type="ECO:0000256" key="5">
    <source>
        <dbReference type="ARBA" id="ARBA00023163"/>
    </source>
</evidence>
<dbReference type="Gene3D" id="1.10.10.10">
    <property type="entry name" value="Winged helix-like DNA-binding domain superfamily/Winged helix DNA-binding domain"/>
    <property type="match status" value="1"/>
</dbReference>
<dbReference type="Ensembl" id="ENSCINT00000005767.3">
    <property type="protein sequence ID" value="ENSCINP00000005767.3"/>
    <property type="gene ID" value="ENSCING00000002820.3"/>
</dbReference>
<dbReference type="InterPro" id="IPR019471">
    <property type="entry name" value="Interferon_reg_factor-3"/>
</dbReference>
<dbReference type="GO" id="GO:0005634">
    <property type="term" value="C:nucleus"/>
    <property type="evidence" value="ECO:0000318"/>
    <property type="project" value="GO_Central"/>
</dbReference>
<dbReference type="InterPro" id="IPR036388">
    <property type="entry name" value="WH-like_DNA-bd_sf"/>
</dbReference>
<dbReference type="PROSITE" id="PS00601">
    <property type="entry name" value="IRF_1"/>
    <property type="match status" value="1"/>
</dbReference>
<keyword evidence="10" id="KW-1185">Reference proteome</keyword>
<dbReference type="CDD" id="cd00103">
    <property type="entry name" value="IRF"/>
    <property type="match status" value="1"/>
</dbReference>
<dbReference type="AlphaFoldDB" id="F6WZ85"/>
<feature type="region of interest" description="Disordered" evidence="7">
    <location>
        <begin position="1"/>
        <end position="44"/>
    </location>
</feature>
<dbReference type="GO" id="GO:0045944">
    <property type="term" value="P:positive regulation of transcription by RNA polymerase II"/>
    <property type="evidence" value="ECO:0007669"/>
    <property type="project" value="UniProtKB-ARBA"/>
</dbReference>
<dbReference type="STRING" id="7719.ENSCINP00000005767"/>
<keyword evidence="2" id="KW-0805">Transcription regulation</keyword>
<name>F6WZ85_CIOIN</name>
<dbReference type="SUPFAM" id="SSF49879">
    <property type="entry name" value="SMAD/FHA domain"/>
    <property type="match status" value="1"/>
</dbReference>
<evidence type="ECO:0000256" key="2">
    <source>
        <dbReference type="ARBA" id="ARBA00023015"/>
    </source>
</evidence>
<reference evidence="9" key="3">
    <citation type="submission" date="2025-09" db="UniProtKB">
        <authorList>
            <consortium name="Ensembl"/>
        </authorList>
    </citation>
    <scope>IDENTIFICATION</scope>
</reference>
<dbReference type="Pfam" id="PF10401">
    <property type="entry name" value="IRF-3"/>
    <property type="match status" value="1"/>
</dbReference>
<keyword evidence="4" id="KW-0010">Activator</keyword>
<dbReference type="GO" id="GO:0006357">
    <property type="term" value="P:regulation of transcription by RNA polymerase II"/>
    <property type="evidence" value="ECO:0000318"/>
    <property type="project" value="GO_Central"/>
</dbReference>
<dbReference type="SMART" id="SM00348">
    <property type="entry name" value="IRF"/>
    <property type="match status" value="1"/>
</dbReference>
<sequence>MTSPNRDGYYQRPVFPHNDVTSPPRHQVPGSPSSVTSSSSRGEPPKRLRHWLIEMIDSGSIPGLQWENHEMTIFRIPWKHAGKNNYKEEDCRIFKAWAEHRGKYKPGDKMEAATWKTRLRCALNKLPDIKELKDRSSLEGNDPYRVYQLLPEADKSQEYEIYPRSTWTKEVVSPDGHRNDPYHMAQPNEPDLTHMTSHTMTQEGIPQVDLTRTTLAPSQEFSRMRVQESDNGSCYTINKLDIAPPSDYDCVRKSVLRVRSISDDTVGYANPPNPPNHDPRTRSASGVASPSGSDASVHNMETYNPYPGRGGYENGVHTSIPPPMVGNHDVAPPAHEMEVYIRYRRSNVLACHVTEPTGCRISYGNSSLQLIASATHELPNSVFGPETLQQIELLDCEPYASSETQIQLTKHILNNLRRGLILSYSGGCFYAKRLCQSRVFVYGPETSGSAPEKLERNASVKLFDYRKFCENLQQVSQVGKFRSVEAEIRISFAQTWSVQNPIEKNLVNLYMIPRAAKYLLTKVREKYDTTFTSPEGESILTSGPDSYDRLADRATQESNQYVDELIRQMAQSEPMVSFSDINQPTYNPGYFQQCPLQVGPVSNAGLNDVEMGGCIL</sequence>
<dbReference type="PRINTS" id="PR00267">
    <property type="entry name" value="INTFRNREGFCT"/>
</dbReference>
<proteinExistence type="predicted"/>
<dbReference type="HOGENOM" id="CLU_443390_0_0_1"/>
<dbReference type="PANTHER" id="PTHR11949:SF53">
    <property type="entry name" value="IRF TRYPTOPHAN PENTAD REPEAT DOMAIN-CONTAINING PROTEIN"/>
    <property type="match status" value="1"/>
</dbReference>
<keyword evidence="6" id="KW-0539">Nucleus</keyword>
<dbReference type="InterPro" id="IPR008984">
    <property type="entry name" value="SMAD_FHA_dom_sf"/>
</dbReference>
<reference evidence="9" key="2">
    <citation type="submission" date="2025-08" db="UniProtKB">
        <authorList>
            <consortium name="Ensembl"/>
        </authorList>
    </citation>
    <scope>IDENTIFICATION</scope>
</reference>
<dbReference type="PROSITE" id="PS51507">
    <property type="entry name" value="IRF_2"/>
    <property type="match status" value="1"/>
</dbReference>
<feature type="compositionally biased region" description="Low complexity" evidence="7">
    <location>
        <begin position="31"/>
        <end position="40"/>
    </location>
</feature>
<dbReference type="GO" id="GO:0000981">
    <property type="term" value="F:DNA-binding transcription factor activity, RNA polymerase II-specific"/>
    <property type="evidence" value="ECO:0000318"/>
    <property type="project" value="GO_Central"/>
</dbReference>
<dbReference type="FunCoup" id="F6WZ85">
    <property type="interactions" value="2"/>
</dbReference>
<evidence type="ECO:0000256" key="7">
    <source>
        <dbReference type="SAM" id="MobiDB-lite"/>
    </source>
</evidence>
<evidence type="ECO:0000256" key="4">
    <source>
        <dbReference type="ARBA" id="ARBA00023159"/>
    </source>
</evidence>
<dbReference type="GO" id="GO:0000978">
    <property type="term" value="F:RNA polymerase II cis-regulatory region sequence-specific DNA binding"/>
    <property type="evidence" value="ECO:0000318"/>
    <property type="project" value="GO_Central"/>
</dbReference>
<dbReference type="GO" id="GO:0002376">
    <property type="term" value="P:immune system process"/>
    <property type="evidence" value="ECO:0000318"/>
    <property type="project" value="GO_Central"/>
</dbReference>
<keyword evidence="3" id="KW-0238">DNA-binding</keyword>